<gene>
    <name evidence="1" type="ORF">ACHAXA_011686</name>
</gene>
<name>A0ABD3SC81_9STRA</name>
<evidence type="ECO:0000313" key="1">
    <source>
        <dbReference type="EMBL" id="KAL3822141.1"/>
    </source>
</evidence>
<accession>A0ABD3SC81</accession>
<dbReference type="Proteomes" id="UP001530377">
    <property type="component" value="Unassembled WGS sequence"/>
</dbReference>
<organism evidence="1 2">
    <name type="scientific">Cyclostephanos tholiformis</name>
    <dbReference type="NCBI Taxonomy" id="382380"/>
    <lineage>
        <taxon>Eukaryota</taxon>
        <taxon>Sar</taxon>
        <taxon>Stramenopiles</taxon>
        <taxon>Ochrophyta</taxon>
        <taxon>Bacillariophyta</taxon>
        <taxon>Coscinodiscophyceae</taxon>
        <taxon>Thalassiosirophycidae</taxon>
        <taxon>Stephanodiscales</taxon>
        <taxon>Stephanodiscaceae</taxon>
        <taxon>Cyclostephanos</taxon>
    </lineage>
</organism>
<dbReference type="EMBL" id="JALLPB020000073">
    <property type="protein sequence ID" value="KAL3822141.1"/>
    <property type="molecule type" value="Genomic_DNA"/>
</dbReference>
<dbReference type="AlphaFoldDB" id="A0ABD3SC81"/>
<protein>
    <submittedName>
        <fullName evidence="1">Uncharacterized protein</fullName>
    </submittedName>
</protein>
<sequence>MLDDNNNDDDDEFHHMGERIIRIQDGRVTMQDSSATDAVQQILVSGELIQLRNVRSSSHGCYRTFANGHSMGTSIANDDDGGQYLLPDVGLIMSTGRPDEFCSNDSDGESTIWNAYGDMDLTNIARKFFGGNIISTFDARDPILVILAHDQPGPDVDARDDTYTIDFVNEISPPLFVLENDNITTYPPGLPLYVDVITANPSWGSCIVSNVDGMPIAIQYVPPSNMPSNITTVSCGYRACTQSTPQVCDESMVTLFRLTTSPTGQPTMFDNRTVDARDDKYTIDFVDVISPPLFVLENDNATHPPGLPLYVEGITVNPSWGSCIVSNVDGMPIAIQYVPPSNMPSNITTVSCGYRACTRSTPQVCDESIVTLFRLTTSPTGQPTAIEMHRLGCRVKICPNKKIDPILGYHDCGWGIFNDCTCQCVCDNGFCLSANQLCYDGCTTHLDFNPYAGCIAGVDCPWYRSKTGETHCESSPDFAGIHGLRETPELCCKQHFGYIDGETCVADSLGYVAVAEAKVVQDLARPHHYYPDLFGRKNCVHDGDYDDWMLGANKEYYLFDNPKSCCGTWYPAREDCPDESEPTPKQTDGTEGFYYPYLDGSNCRMHTSEKNYLYTTPEECCETWYPANINCPMPGDDGVQDGYFWIVDGAYFPNWKGDWCAHGNDYPEWMADPTQRETHLFKTAKECCDLWFKDESLTCQNNIAVSSSGEHLSAPPPFGGTWYPSLNGKYECLNGTPPAWMEQEGYEAYYVFNSHAACCKAHYCQDIRGIVNS</sequence>
<reference evidence="1 2" key="1">
    <citation type="submission" date="2024-10" db="EMBL/GenBank/DDBJ databases">
        <title>Updated reference genomes for cyclostephanoid diatoms.</title>
        <authorList>
            <person name="Roberts W.R."/>
            <person name="Alverson A.J."/>
        </authorList>
    </citation>
    <scope>NUCLEOTIDE SEQUENCE [LARGE SCALE GENOMIC DNA]</scope>
    <source>
        <strain evidence="1 2">AJA228-03</strain>
    </source>
</reference>
<evidence type="ECO:0000313" key="2">
    <source>
        <dbReference type="Proteomes" id="UP001530377"/>
    </source>
</evidence>
<keyword evidence="2" id="KW-1185">Reference proteome</keyword>
<comment type="caution">
    <text evidence="1">The sequence shown here is derived from an EMBL/GenBank/DDBJ whole genome shotgun (WGS) entry which is preliminary data.</text>
</comment>
<proteinExistence type="predicted"/>